<gene>
    <name evidence="1" type="ORF">ANN_08978</name>
</gene>
<reference evidence="1 2" key="1">
    <citation type="journal article" date="2022" name="Allergy">
        <title>Genome assembly and annotation of Periplaneta americana reveal a comprehensive cockroach allergen profile.</title>
        <authorList>
            <person name="Wang L."/>
            <person name="Xiong Q."/>
            <person name="Saelim N."/>
            <person name="Wang L."/>
            <person name="Nong W."/>
            <person name="Wan A.T."/>
            <person name="Shi M."/>
            <person name="Liu X."/>
            <person name="Cao Q."/>
            <person name="Hui J.H.L."/>
            <person name="Sookrung N."/>
            <person name="Leung T.F."/>
            <person name="Tungtrongchitr A."/>
            <person name="Tsui S.K.W."/>
        </authorList>
    </citation>
    <scope>NUCLEOTIDE SEQUENCE [LARGE SCALE GENOMIC DNA]</scope>
    <source>
        <strain evidence="1">PWHHKU_190912</strain>
    </source>
</reference>
<evidence type="ECO:0000313" key="1">
    <source>
        <dbReference type="EMBL" id="KAJ4440754.1"/>
    </source>
</evidence>
<name>A0ABQ8T2Q1_PERAM</name>
<evidence type="ECO:0000313" key="2">
    <source>
        <dbReference type="Proteomes" id="UP001148838"/>
    </source>
</evidence>
<proteinExistence type="predicted"/>
<keyword evidence="2" id="KW-1185">Reference proteome</keyword>
<dbReference type="Proteomes" id="UP001148838">
    <property type="component" value="Unassembled WGS sequence"/>
</dbReference>
<comment type="caution">
    <text evidence="1">The sequence shown here is derived from an EMBL/GenBank/DDBJ whole genome shotgun (WGS) entry which is preliminary data.</text>
</comment>
<accession>A0ABQ8T2Q1</accession>
<dbReference type="EMBL" id="JAJSOF020000017">
    <property type="protein sequence ID" value="KAJ4440754.1"/>
    <property type="molecule type" value="Genomic_DNA"/>
</dbReference>
<protein>
    <submittedName>
        <fullName evidence="1">Uncharacterized protein</fullName>
    </submittedName>
</protein>
<sequence length="147" mass="16552">MGTLKASKYFHVPRITLQTLSKKTLVAPADAARTKLGRKPFLGEELEKRLIAYLLAMEEKFFGCTLGDLRRMAFQIALKNNLSHPFISVRKSFRKNQKSDIMELFGKAYLKVQPGEVSKETGICPPNRNIFSEADFLAAVAESEDVQ</sequence>
<organism evidence="1 2">
    <name type="scientific">Periplaneta americana</name>
    <name type="common">American cockroach</name>
    <name type="synonym">Blatta americana</name>
    <dbReference type="NCBI Taxonomy" id="6978"/>
    <lineage>
        <taxon>Eukaryota</taxon>
        <taxon>Metazoa</taxon>
        <taxon>Ecdysozoa</taxon>
        <taxon>Arthropoda</taxon>
        <taxon>Hexapoda</taxon>
        <taxon>Insecta</taxon>
        <taxon>Pterygota</taxon>
        <taxon>Neoptera</taxon>
        <taxon>Polyneoptera</taxon>
        <taxon>Dictyoptera</taxon>
        <taxon>Blattodea</taxon>
        <taxon>Blattoidea</taxon>
        <taxon>Blattidae</taxon>
        <taxon>Blattinae</taxon>
        <taxon>Periplaneta</taxon>
    </lineage>
</organism>